<dbReference type="FunFam" id="3.10.129.10:FF:000004">
    <property type="entry name" value="Tol-pal system-associated acyl-CoA thioesterase"/>
    <property type="match status" value="1"/>
</dbReference>
<dbReference type="NCBIfam" id="TIGR00051">
    <property type="entry name" value="YbgC/FadM family acyl-CoA thioesterase"/>
    <property type="match status" value="1"/>
</dbReference>
<dbReference type="InterPro" id="IPR006684">
    <property type="entry name" value="YbgC/YbaW"/>
</dbReference>
<organism evidence="3 4">
    <name type="scientific">Candidatus Thiopontia autotrophica</name>
    <dbReference type="NCBI Taxonomy" id="2841688"/>
    <lineage>
        <taxon>Bacteria</taxon>
        <taxon>Pseudomonadati</taxon>
        <taxon>Pseudomonadota</taxon>
        <taxon>Gammaproteobacteria</taxon>
        <taxon>Candidatus Thiopontia</taxon>
    </lineage>
</organism>
<keyword evidence="2" id="KW-0378">Hydrolase</keyword>
<dbReference type="GO" id="GO:0047617">
    <property type="term" value="F:fatty acyl-CoA hydrolase activity"/>
    <property type="evidence" value="ECO:0007669"/>
    <property type="project" value="TreeGrafter"/>
</dbReference>
<sequence>MRPFRFPVRIYYEDTDSGGVVYYANYLKYMERARTEWLRFLGFEQDQMIEDEGVIFAVRSVTVDYNSPARFNDELEVVTSSQKVGKASISLRQDIYRSGEKRPLCSGAVKIASLNSETFKPVPLPEKLYKKIQKS</sequence>
<dbReference type="Gene3D" id="3.10.129.10">
    <property type="entry name" value="Hotdog Thioesterase"/>
    <property type="match status" value="1"/>
</dbReference>
<dbReference type="PIRSF" id="PIRSF003230">
    <property type="entry name" value="YbgC"/>
    <property type="match status" value="1"/>
</dbReference>
<gene>
    <name evidence="3" type="primary">ybgC</name>
    <name evidence="3" type="ORF">H8D24_04495</name>
</gene>
<comment type="similarity">
    <text evidence="1">Belongs to the 4-hydroxybenzoyl-CoA thioesterase family.</text>
</comment>
<protein>
    <submittedName>
        <fullName evidence="3">Tol-pal system-associated acyl-CoA thioesterase</fullName>
    </submittedName>
</protein>
<proteinExistence type="inferred from homology"/>
<evidence type="ECO:0000313" key="3">
    <source>
        <dbReference type="EMBL" id="MBC8519651.1"/>
    </source>
</evidence>
<dbReference type="PANTHER" id="PTHR31793">
    <property type="entry name" value="4-HYDROXYBENZOYL-COA THIOESTERASE FAMILY MEMBER"/>
    <property type="match status" value="1"/>
</dbReference>
<dbReference type="Proteomes" id="UP000654401">
    <property type="component" value="Unassembled WGS sequence"/>
</dbReference>
<dbReference type="EMBL" id="JACNFK010000025">
    <property type="protein sequence ID" value="MBC8519651.1"/>
    <property type="molecule type" value="Genomic_DNA"/>
</dbReference>
<dbReference type="Pfam" id="PF13279">
    <property type="entry name" value="4HBT_2"/>
    <property type="match status" value="1"/>
</dbReference>
<accession>A0A8J6PAV7</accession>
<name>A0A8J6PAV7_9GAMM</name>
<dbReference type="InterPro" id="IPR014166">
    <property type="entry name" value="Tol-Pal_acyl-CoA_thioesterase"/>
</dbReference>
<evidence type="ECO:0000256" key="2">
    <source>
        <dbReference type="ARBA" id="ARBA00022801"/>
    </source>
</evidence>
<dbReference type="InterPro" id="IPR050563">
    <property type="entry name" value="4-hydroxybenzoyl-CoA_TE"/>
</dbReference>
<dbReference type="AlphaFoldDB" id="A0A8J6PAV7"/>
<dbReference type="NCBIfam" id="TIGR02799">
    <property type="entry name" value="thio_ybgC"/>
    <property type="match status" value="1"/>
</dbReference>
<reference evidence="3 4" key="1">
    <citation type="submission" date="2020-08" db="EMBL/GenBank/DDBJ databases">
        <title>Bridging the membrane lipid divide: bacteria of the FCB group superphylum have the potential to synthesize archaeal ether lipids.</title>
        <authorList>
            <person name="Villanueva L."/>
            <person name="Von Meijenfeldt F.A.B."/>
            <person name="Westbye A.B."/>
            <person name="Yadav S."/>
            <person name="Hopmans E.C."/>
            <person name="Dutilh B.E."/>
            <person name="Sinninghe Damste J.S."/>
        </authorList>
    </citation>
    <scope>NUCLEOTIDE SEQUENCE [LARGE SCALE GENOMIC DNA]</scope>
    <source>
        <strain evidence="3">NIOZ-UU100</strain>
    </source>
</reference>
<dbReference type="PANTHER" id="PTHR31793:SF37">
    <property type="entry name" value="ACYL-COA THIOESTER HYDROLASE YBGC"/>
    <property type="match status" value="1"/>
</dbReference>
<comment type="caution">
    <text evidence="3">The sequence shown here is derived from an EMBL/GenBank/DDBJ whole genome shotgun (WGS) entry which is preliminary data.</text>
</comment>
<evidence type="ECO:0000313" key="4">
    <source>
        <dbReference type="Proteomes" id="UP000654401"/>
    </source>
</evidence>
<dbReference type="InterPro" id="IPR029069">
    <property type="entry name" value="HotDog_dom_sf"/>
</dbReference>
<dbReference type="SUPFAM" id="SSF54637">
    <property type="entry name" value="Thioesterase/thiol ester dehydrase-isomerase"/>
    <property type="match status" value="1"/>
</dbReference>
<dbReference type="CDD" id="cd00586">
    <property type="entry name" value="4HBT"/>
    <property type="match status" value="1"/>
</dbReference>
<evidence type="ECO:0000256" key="1">
    <source>
        <dbReference type="ARBA" id="ARBA00005953"/>
    </source>
</evidence>